<evidence type="ECO:0000313" key="2">
    <source>
        <dbReference type="Proteomes" id="UP001056978"/>
    </source>
</evidence>
<name>A0ACB9YEU8_PLABR</name>
<keyword evidence="2" id="KW-1185">Reference proteome</keyword>
<sequence>MDNCFSSKLNVRDSGFLRYYNDLNFKRIIQNITKKTANVNKSDKEEFRNVCRDLSKYLIANKSPPSYYSLFKDTWEGALKKWVQSYYEKINIHKECPVILEENEMKILELKYDEEDFCEKRSTYLSEIRQLKPATLKTCGEEYLKKCNEYKDWINERNIYFQEKVSPIKSCYRKKPIMVKRGKKQESLCNILSEETFRISSVCLPTNQIPTCRNLLERKKEVLQKGDQRTAENPSKNEAPIELAIQTLQNGETNNSQIPLTPEKLSHQHRPQTQDQSETEAPNPQVKSEESETIRTNQGPKEVTIAKANHDDAVLPGTITQKISDSDMPQVTQSSEHHALKAVYTMPSLRSFNSAEIPKFSGLFKKKKKIKRRPVKFLRILYPLVSWKKNEFLAHDHLENTLYDNEETIKRIKIKEHNMNYNVNATTPRKDTYKTMIEVHMEVLEKYSNEEWEHKKEEFLKIFLELFTEEEYTTYPNITNDELIKEDTKSINDIEKQKLLWNKFKKKHENISEKLKNTVWFNNLKNDWKKEQDNFKKREELKRKISDRNLTIPYSEKEKDMWRMWISKNSIIIKQYIEQNLFNYLTDELQNISDIYEYEETKDNFLLINIGKLTNREGYQQLYNYIKTQLLKKLCILVLILVLEECKKEQDFENRETYLDSTISAYMEGEKSDSEPDSIENMGEFNVNVFENKENLGYTVDDGFRMEIENWIR</sequence>
<proteinExistence type="predicted"/>
<accession>A0ACB9YEU8</accession>
<comment type="caution">
    <text evidence="1">The sequence shown here is derived from an EMBL/GenBank/DDBJ whole genome shotgun (WGS) entry which is preliminary data.</text>
</comment>
<evidence type="ECO:0000313" key="1">
    <source>
        <dbReference type="EMBL" id="KAI4840223.1"/>
    </source>
</evidence>
<organism evidence="1 2">
    <name type="scientific">Plasmodium brasilianum</name>
    <dbReference type="NCBI Taxonomy" id="5824"/>
    <lineage>
        <taxon>Eukaryota</taxon>
        <taxon>Sar</taxon>
        <taxon>Alveolata</taxon>
        <taxon>Apicomplexa</taxon>
        <taxon>Aconoidasida</taxon>
        <taxon>Haemosporida</taxon>
        <taxon>Plasmodiidae</taxon>
        <taxon>Plasmodium</taxon>
        <taxon>Plasmodium (Plasmodium)</taxon>
    </lineage>
</organism>
<reference evidence="1" key="1">
    <citation type="submission" date="2022-06" db="EMBL/GenBank/DDBJ databases">
        <title>The First Complete Genome of the Simian Malaria Parasite Plasmodium brasilianum.</title>
        <authorList>
            <person name="Bajic M."/>
            <person name="Ravishankar S."/>
        </authorList>
    </citation>
    <scope>NUCLEOTIDE SEQUENCE</scope>
    <source>
        <strain evidence="1">Bolivian I</strain>
    </source>
</reference>
<gene>
    <name evidence="1" type="ORF">MKS88_001581</name>
</gene>
<dbReference type="EMBL" id="CM043773">
    <property type="protein sequence ID" value="KAI4840223.1"/>
    <property type="molecule type" value="Genomic_DNA"/>
</dbReference>
<dbReference type="Proteomes" id="UP001056978">
    <property type="component" value="Chromosome 5"/>
</dbReference>
<protein>
    <submittedName>
        <fullName evidence="1">Uncharacterized protein</fullName>
    </submittedName>
</protein>